<protein>
    <submittedName>
        <fullName evidence="3">Cytochrome P450</fullName>
    </submittedName>
</protein>
<dbReference type="PRINTS" id="PR00385">
    <property type="entry name" value="P450"/>
</dbReference>
<reference evidence="3 4" key="1">
    <citation type="submission" date="2019-07" db="EMBL/GenBank/DDBJ databases">
        <title>R&amp;d 2014.</title>
        <authorList>
            <person name="Klenk H.-P."/>
        </authorList>
    </citation>
    <scope>NUCLEOTIDE SEQUENCE [LARGE SCALE GENOMIC DNA]</scope>
    <source>
        <strain evidence="3 4">DSM 45764</strain>
    </source>
</reference>
<evidence type="ECO:0000256" key="2">
    <source>
        <dbReference type="RuleBase" id="RU000461"/>
    </source>
</evidence>
<dbReference type="EMBL" id="VLKF01000001">
    <property type="protein sequence ID" value="TWH75179.1"/>
    <property type="molecule type" value="Genomic_DNA"/>
</dbReference>
<sequence length="414" mass="46146">MTAIERPTIDFDHHSAEYRDNWQRLAADLHATGRPLAWTEHHGGSWVLADWDAVQRVATDWETFTSVNDLDGTENGGKGQIVPQMPYRLFLGESDPPLHTGRRRLEAPFFAPKGLRRLRPVAHRHLREAINTVIEQGSADLIDDILIPTTARTTLYVLGYDADKWEDAAAAAHRGASLPTTDPDYPHEEQARMREDFRRMLLARREAPADDIISALANGQVEGRQLSLDEGESMMNALVFGGFDTSVSLMANALLWLDDHPVEAARIREDEPFRVNAVEEFLRVHPPAHHIARTAVRDTELLGQPIRRGERILMWLAGANRDPAKFPEPDAVDLERENARDHVSFSSGGHRCLGSPLAKLEIYDVLTTLTTAIPDLTIDRSGVRVFPSIGLAAGFTRLPVTFTPRSPLPVDDVA</sequence>
<dbReference type="RefSeq" id="WP_153361462.1">
    <property type="nucleotide sequence ID" value="NZ_JABGDC010000142.1"/>
</dbReference>
<dbReference type="Gene3D" id="1.10.630.10">
    <property type="entry name" value="Cytochrome P450"/>
    <property type="match status" value="1"/>
</dbReference>
<gene>
    <name evidence="3" type="ORF">JD78_03734</name>
</gene>
<dbReference type="InterPro" id="IPR017972">
    <property type="entry name" value="Cyt_P450_CS"/>
</dbReference>
<keyword evidence="2" id="KW-0408">Iron</keyword>
<evidence type="ECO:0000256" key="1">
    <source>
        <dbReference type="ARBA" id="ARBA00010617"/>
    </source>
</evidence>
<dbReference type="InterPro" id="IPR002397">
    <property type="entry name" value="Cyt_P450_B"/>
</dbReference>
<keyword evidence="2" id="KW-0479">Metal-binding</keyword>
<dbReference type="InterPro" id="IPR036396">
    <property type="entry name" value="Cyt_P450_sf"/>
</dbReference>
<dbReference type="GO" id="GO:0004497">
    <property type="term" value="F:monooxygenase activity"/>
    <property type="evidence" value="ECO:0007669"/>
    <property type="project" value="UniProtKB-KW"/>
</dbReference>
<dbReference type="PROSITE" id="PS00086">
    <property type="entry name" value="CYTOCHROME_P450"/>
    <property type="match status" value="1"/>
</dbReference>
<accession>A0A562IVZ1</accession>
<dbReference type="InterPro" id="IPR001128">
    <property type="entry name" value="Cyt_P450"/>
</dbReference>
<keyword evidence="2" id="KW-0503">Monooxygenase</keyword>
<dbReference type="Proteomes" id="UP000321490">
    <property type="component" value="Unassembled WGS sequence"/>
</dbReference>
<name>A0A562IVZ1_9ACTN</name>
<dbReference type="GO" id="GO:0016705">
    <property type="term" value="F:oxidoreductase activity, acting on paired donors, with incorporation or reduction of molecular oxygen"/>
    <property type="evidence" value="ECO:0007669"/>
    <property type="project" value="InterPro"/>
</dbReference>
<dbReference type="PANTHER" id="PTHR46696">
    <property type="entry name" value="P450, PUTATIVE (EUROFUNG)-RELATED"/>
    <property type="match status" value="1"/>
</dbReference>
<dbReference type="OrthoDB" id="3209493at2"/>
<dbReference type="PANTHER" id="PTHR46696:SF6">
    <property type="entry name" value="P450, PUTATIVE (EUROFUNG)-RELATED"/>
    <property type="match status" value="1"/>
</dbReference>
<dbReference type="GO" id="GO:0020037">
    <property type="term" value="F:heme binding"/>
    <property type="evidence" value="ECO:0007669"/>
    <property type="project" value="InterPro"/>
</dbReference>
<proteinExistence type="inferred from homology"/>
<comment type="caution">
    <text evidence="3">The sequence shown here is derived from an EMBL/GenBank/DDBJ whole genome shotgun (WGS) entry which is preliminary data.</text>
</comment>
<organism evidence="3 4">
    <name type="scientific">Modestobacter roseus</name>
    <dbReference type="NCBI Taxonomy" id="1181884"/>
    <lineage>
        <taxon>Bacteria</taxon>
        <taxon>Bacillati</taxon>
        <taxon>Actinomycetota</taxon>
        <taxon>Actinomycetes</taxon>
        <taxon>Geodermatophilales</taxon>
        <taxon>Geodermatophilaceae</taxon>
        <taxon>Modestobacter</taxon>
    </lineage>
</organism>
<evidence type="ECO:0000313" key="4">
    <source>
        <dbReference type="Proteomes" id="UP000321490"/>
    </source>
</evidence>
<keyword evidence="2" id="KW-0560">Oxidoreductase</keyword>
<dbReference type="AlphaFoldDB" id="A0A562IVZ1"/>
<dbReference type="GO" id="GO:0005506">
    <property type="term" value="F:iron ion binding"/>
    <property type="evidence" value="ECO:0007669"/>
    <property type="project" value="InterPro"/>
</dbReference>
<keyword evidence="4" id="KW-1185">Reference proteome</keyword>
<dbReference type="PRINTS" id="PR00359">
    <property type="entry name" value="BP450"/>
</dbReference>
<comment type="similarity">
    <text evidence="1 2">Belongs to the cytochrome P450 family.</text>
</comment>
<keyword evidence="2" id="KW-0349">Heme</keyword>
<dbReference type="SUPFAM" id="SSF48264">
    <property type="entry name" value="Cytochrome P450"/>
    <property type="match status" value="1"/>
</dbReference>
<dbReference type="Pfam" id="PF00067">
    <property type="entry name" value="p450"/>
    <property type="match status" value="1"/>
</dbReference>
<evidence type="ECO:0000313" key="3">
    <source>
        <dbReference type="EMBL" id="TWH75179.1"/>
    </source>
</evidence>